<dbReference type="InterPro" id="IPR004604">
    <property type="entry name" value="DNA_recomb/repair_RecN"/>
</dbReference>
<keyword evidence="6" id="KW-0067">ATP-binding</keyword>
<dbReference type="PANTHER" id="PTHR11059">
    <property type="entry name" value="DNA REPAIR PROTEIN RECN"/>
    <property type="match status" value="1"/>
</dbReference>
<keyword evidence="10" id="KW-0175">Coiled coil</keyword>
<evidence type="ECO:0000256" key="1">
    <source>
        <dbReference type="ARBA" id="ARBA00003618"/>
    </source>
</evidence>
<dbReference type="GO" id="GO:0043590">
    <property type="term" value="C:bacterial nucleoid"/>
    <property type="evidence" value="ECO:0007669"/>
    <property type="project" value="TreeGrafter"/>
</dbReference>
<dbReference type="SUPFAM" id="SSF52540">
    <property type="entry name" value="P-loop containing nucleoside triphosphate hydrolases"/>
    <property type="match status" value="1"/>
</dbReference>
<name>A0A9D2GU15_9BACT</name>
<comment type="caution">
    <text evidence="12">The sequence shown here is derived from an EMBL/GenBank/DDBJ whole genome shotgun (WGS) entry which is preliminary data.</text>
</comment>
<evidence type="ECO:0000256" key="4">
    <source>
        <dbReference type="ARBA" id="ARBA00022741"/>
    </source>
</evidence>
<dbReference type="PIRSF" id="PIRSF003128">
    <property type="entry name" value="RecN"/>
    <property type="match status" value="1"/>
</dbReference>
<comment type="function">
    <text evidence="1 9">May be involved in recombinational repair of damaged DNA.</text>
</comment>
<dbReference type="Proteomes" id="UP000824176">
    <property type="component" value="Unassembled WGS sequence"/>
</dbReference>
<comment type="similarity">
    <text evidence="2 9">Belongs to the RecN family.</text>
</comment>
<dbReference type="InterPro" id="IPR003395">
    <property type="entry name" value="RecF/RecN/SMC_N"/>
</dbReference>
<keyword evidence="4" id="KW-0547">Nucleotide-binding</keyword>
<sequence length="551" mass="61547">MLTYLAVKNIAVIEKVSLEFEKGLNVITGETGAGKSVLVGALKYLTGDRLGKVTPRNQNEKFSAEGIFCDDLNIEPELKEQYEIDDELIVSRETDENGKNKAFINGRAAPVNRLKDVSEYLIDIHGQHENQFLFNPAKHLSFVDFFVDDALKQDYSSKYRAYREKLDKLEDLKKNRENIIKMQEMYKMQYNEILSYNIDLEKDAVIEERIKFLSSIEKVREAVTSSMDALSDGEISASELIERAVRSINSISNMSQDALKAEEFLQAALTNINEAASLITSLLSEEEQETSPEELNNLIDRKYKLQDLSKRYGGSLESVIEYRNKLEEDLKELDGDEDITSKLEKETALLKEEALKSSKILNDARRKAAEELSKKTESILHELELNSAKFEVVFKESDNLDISGGISAEFFISTNAGFKTAPLATVASGGEVSRVMLALKEVFADYDNVGTMLFDEIDTGISGKAAGAVAKKLKQLSKRKQIIVITHLPVVAAMGDSHFHISKSDKEGISSTNILKLDKQGKINIIATMISGEATQMAMQQAEDMINRSNA</sequence>
<dbReference type="Pfam" id="PF02463">
    <property type="entry name" value="SMC_N"/>
    <property type="match status" value="1"/>
</dbReference>
<feature type="coiled-coil region" evidence="10">
    <location>
        <begin position="152"/>
        <end position="182"/>
    </location>
</feature>
<evidence type="ECO:0000256" key="3">
    <source>
        <dbReference type="ARBA" id="ARBA00021315"/>
    </source>
</evidence>
<dbReference type="CDD" id="cd03241">
    <property type="entry name" value="ABC_RecN"/>
    <property type="match status" value="1"/>
</dbReference>
<keyword evidence="7 9" id="KW-0234">DNA repair</keyword>
<evidence type="ECO:0000256" key="7">
    <source>
        <dbReference type="ARBA" id="ARBA00023204"/>
    </source>
</evidence>
<evidence type="ECO:0000256" key="10">
    <source>
        <dbReference type="SAM" id="Coils"/>
    </source>
</evidence>
<dbReference type="PANTHER" id="PTHR11059:SF0">
    <property type="entry name" value="DNA REPAIR PROTEIN RECN"/>
    <property type="match status" value="1"/>
</dbReference>
<proteinExistence type="inferred from homology"/>
<evidence type="ECO:0000313" key="12">
    <source>
        <dbReference type="EMBL" id="HIZ89369.1"/>
    </source>
</evidence>
<evidence type="ECO:0000259" key="11">
    <source>
        <dbReference type="Pfam" id="PF02463"/>
    </source>
</evidence>
<evidence type="ECO:0000313" key="13">
    <source>
        <dbReference type="Proteomes" id="UP000824176"/>
    </source>
</evidence>
<protein>
    <recommendedName>
        <fullName evidence="3 9">DNA repair protein RecN</fullName>
    </recommendedName>
    <alternativeName>
        <fullName evidence="8 9">Recombination protein N</fullName>
    </alternativeName>
</protein>
<organism evidence="12 13">
    <name type="scientific">Candidatus Mucispirillum faecigallinarum</name>
    <dbReference type="NCBI Taxonomy" id="2838699"/>
    <lineage>
        <taxon>Bacteria</taxon>
        <taxon>Pseudomonadati</taxon>
        <taxon>Deferribacterota</taxon>
        <taxon>Deferribacteres</taxon>
        <taxon>Deferribacterales</taxon>
        <taxon>Mucispirillaceae</taxon>
        <taxon>Mucispirillum</taxon>
    </lineage>
</organism>
<dbReference type="GO" id="GO:0006281">
    <property type="term" value="P:DNA repair"/>
    <property type="evidence" value="ECO:0007669"/>
    <property type="project" value="UniProtKB-KW"/>
</dbReference>
<dbReference type="AlphaFoldDB" id="A0A9D2GU15"/>
<evidence type="ECO:0000256" key="6">
    <source>
        <dbReference type="ARBA" id="ARBA00022840"/>
    </source>
</evidence>
<dbReference type="InterPro" id="IPR027417">
    <property type="entry name" value="P-loop_NTPase"/>
</dbReference>
<dbReference type="GO" id="GO:0009432">
    <property type="term" value="P:SOS response"/>
    <property type="evidence" value="ECO:0007669"/>
    <property type="project" value="TreeGrafter"/>
</dbReference>
<evidence type="ECO:0000256" key="5">
    <source>
        <dbReference type="ARBA" id="ARBA00022763"/>
    </source>
</evidence>
<dbReference type="GO" id="GO:0005524">
    <property type="term" value="F:ATP binding"/>
    <property type="evidence" value="ECO:0007669"/>
    <property type="project" value="UniProtKB-KW"/>
</dbReference>
<reference evidence="12" key="2">
    <citation type="submission" date="2021-04" db="EMBL/GenBank/DDBJ databases">
        <authorList>
            <person name="Gilroy R."/>
        </authorList>
    </citation>
    <scope>NUCLEOTIDE SEQUENCE</scope>
    <source>
        <strain evidence="12">ChiW4-1371</strain>
    </source>
</reference>
<feature type="domain" description="RecF/RecN/SMC N-terminal" evidence="11">
    <location>
        <begin position="4"/>
        <end position="505"/>
    </location>
</feature>
<dbReference type="GO" id="GO:0006310">
    <property type="term" value="P:DNA recombination"/>
    <property type="evidence" value="ECO:0007669"/>
    <property type="project" value="InterPro"/>
</dbReference>
<evidence type="ECO:0000256" key="8">
    <source>
        <dbReference type="ARBA" id="ARBA00033408"/>
    </source>
</evidence>
<dbReference type="NCBIfam" id="TIGR00634">
    <property type="entry name" value="recN"/>
    <property type="match status" value="1"/>
</dbReference>
<evidence type="ECO:0000256" key="9">
    <source>
        <dbReference type="PIRNR" id="PIRNR003128"/>
    </source>
</evidence>
<reference evidence="12" key="1">
    <citation type="journal article" date="2021" name="PeerJ">
        <title>Extensive microbial diversity within the chicken gut microbiome revealed by metagenomics and culture.</title>
        <authorList>
            <person name="Gilroy R."/>
            <person name="Ravi A."/>
            <person name="Getino M."/>
            <person name="Pursley I."/>
            <person name="Horton D.L."/>
            <person name="Alikhan N.F."/>
            <person name="Baker D."/>
            <person name="Gharbi K."/>
            <person name="Hall N."/>
            <person name="Watson M."/>
            <person name="Adriaenssens E.M."/>
            <person name="Foster-Nyarko E."/>
            <person name="Jarju S."/>
            <person name="Secka A."/>
            <person name="Antonio M."/>
            <person name="Oren A."/>
            <person name="Chaudhuri R.R."/>
            <person name="La Ragione R."/>
            <person name="Hildebrand F."/>
            <person name="Pallen M.J."/>
        </authorList>
    </citation>
    <scope>NUCLEOTIDE SEQUENCE</scope>
    <source>
        <strain evidence="12">ChiW4-1371</strain>
    </source>
</reference>
<keyword evidence="5 9" id="KW-0227">DNA damage</keyword>
<dbReference type="EMBL" id="DXAQ01000086">
    <property type="protein sequence ID" value="HIZ89369.1"/>
    <property type="molecule type" value="Genomic_DNA"/>
</dbReference>
<accession>A0A9D2GU15</accession>
<gene>
    <name evidence="12" type="primary">recN</name>
    <name evidence="12" type="ORF">H9804_05455</name>
</gene>
<dbReference type="Gene3D" id="3.40.50.300">
    <property type="entry name" value="P-loop containing nucleotide triphosphate hydrolases"/>
    <property type="match status" value="2"/>
</dbReference>
<evidence type="ECO:0000256" key="2">
    <source>
        <dbReference type="ARBA" id="ARBA00009441"/>
    </source>
</evidence>